<proteinExistence type="predicted"/>
<accession>A0A396IX12</accession>
<dbReference type="AlphaFoldDB" id="A0A396IX12"/>
<evidence type="ECO:0000313" key="1">
    <source>
        <dbReference type="EMBL" id="RHN70000.1"/>
    </source>
</evidence>
<comment type="caution">
    <text evidence="1">The sequence shown here is derived from an EMBL/GenBank/DDBJ whole genome shotgun (WGS) entry which is preliminary data.</text>
</comment>
<dbReference type="EMBL" id="PSQE01000003">
    <property type="protein sequence ID" value="RHN70000.1"/>
    <property type="molecule type" value="Genomic_DNA"/>
</dbReference>
<evidence type="ECO:0000313" key="2">
    <source>
        <dbReference type="Proteomes" id="UP000265566"/>
    </source>
</evidence>
<gene>
    <name evidence="1" type="ORF">MtrunA17_Chr3g0130821</name>
</gene>
<name>A0A396IX12_MEDTR</name>
<organism evidence="1 2">
    <name type="scientific">Medicago truncatula</name>
    <name type="common">Barrel medic</name>
    <name type="synonym">Medicago tribuloides</name>
    <dbReference type="NCBI Taxonomy" id="3880"/>
    <lineage>
        <taxon>Eukaryota</taxon>
        <taxon>Viridiplantae</taxon>
        <taxon>Streptophyta</taxon>
        <taxon>Embryophyta</taxon>
        <taxon>Tracheophyta</taxon>
        <taxon>Spermatophyta</taxon>
        <taxon>Magnoliopsida</taxon>
        <taxon>eudicotyledons</taxon>
        <taxon>Gunneridae</taxon>
        <taxon>Pentapetalae</taxon>
        <taxon>rosids</taxon>
        <taxon>fabids</taxon>
        <taxon>Fabales</taxon>
        <taxon>Fabaceae</taxon>
        <taxon>Papilionoideae</taxon>
        <taxon>50 kb inversion clade</taxon>
        <taxon>NPAAA clade</taxon>
        <taxon>Hologalegina</taxon>
        <taxon>IRL clade</taxon>
        <taxon>Trifolieae</taxon>
        <taxon>Medicago</taxon>
    </lineage>
</organism>
<reference evidence="2" key="1">
    <citation type="journal article" date="2018" name="Nat. Plants">
        <title>Whole-genome landscape of Medicago truncatula symbiotic genes.</title>
        <authorList>
            <person name="Pecrix Y."/>
            <person name="Staton S.E."/>
            <person name="Sallet E."/>
            <person name="Lelandais-Briere C."/>
            <person name="Moreau S."/>
            <person name="Carrere S."/>
            <person name="Blein T."/>
            <person name="Jardinaud M.F."/>
            <person name="Latrasse D."/>
            <person name="Zouine M."/>
            <person name="Zahm M."/>
            <person name="Kreplak J."/>
            <person name="Mayjonade B."/>
            <person name="Satge C."/>
            <person name="Perez M."/>
            <person name="Cauet S."/>
            <person name="Marande W."/>
            <person name="Chantry-Darmon C."/>
            <person name="Lopez-Roques C."/>
            <person name="Bouchez O."/>
            <person name="Berard A."/>
            <person name="Debelle F."/>
            <person name="Munos S."/>
            <person name="Bendahmane A."/>
            <person name="Berges H."/>
            <person name="Niebel A."/>
            <person name="Buitink J."/>
            <person name="Frugier F."/>
            <person name="Benhamed M."/>
            <person name="Crespi M."/>
            <person name="Gouzy J."/>
            <person name="Gamas P."/>
        </authorList>
    </citation>
    <scope>NUCLEOTIDE SEQUENCE [LARGE SCALE GENOMIC DNA]</scope>
    <source>
        <strain evidence="2">cv. Jemalong A17</strain>
    </source>
</reference>
<sequence length="41" mass="5016">MWSERDEGVCVFLYYTQNCKSPQFHASTLNWRVRKRHIITN</sequence>
<protein>
    <submittedName>
        <fullName evidence="1">Uncharacterized protein</fullName>
    </submittedName>
</protein>
<dbReference type="Proteomes" id="UP000265566">
    <property type="component" value="Chromosome 3"/>
</dbReference>
<dbReference type="Gramene" id="rna18536">
    <property type="protein sequence ID" value="RHN70000.1"/>
    <property type="gene ID" value="gene18536"/>
</dbReference>